<evidence type="ECO:0000256" key="8">
    <source>
        <dbReference type="ARBA" id="ARBA00022989"/>
    </source>
</evidence>
<comment type="caution">
    <text evidence="14">The sequence shown here is derived from an EMBL/GenBank/DDBJ whole genome shotgun (WGS) entry which is preliminary data.</text>
</comment>
<dbReference type="PANTHER" id="PTHR45436:SF1">
    <property type="entry name" value="SENSOR PROTEIN QSEC"/>
    <property type="match status" value="1"/>
</dbReference>
<keyword evidence="6 11" id="KW-0812">Transmembrane</keyword>
<dbReference type="EMBL" id="QFOD01000013">
    <property type="protein sequence ID" value="PZP30742.1"/>
    <property type="molecule type" value="Genomic_DNA"/>
</dbReference>
<dbReference type="InterPro" id="IPR036890">
    <property type="entry name" value="HATPase_C_sf"/>
</dbReference>
<evidence type="ECO:0000313" key="15">
    <source>
        <dbReference type="Proteomes" id="UP000249633"/>
    </source>
</evidence>
<dbReference type="InterPro" id="IPR013727">
    <property type="entry name" value="2CSK_N"/>
</dbReference>
<evidence type="ECO:0000256" key="9">
    <source>
        <dbReference type="ARBA" id="ARBA00023012"/>
    </source>
</evidence>
<dbReference type="InterPro" id="IPR004358">
    <property type="entry name" value="Sig_transdc_His_kin-like_C"/>
</dbReference>
<comment type="subcellular location">
    <subcellularLocation>
        <location evidence="2">Membrane</location>
    </subcellularLocation>
</comment>
<dbReference type="InterPro" id="IPR003661">
    <property type="entry name" value="HisK_dim/P_dom"/>
</dbReference>
<sequence length="495" mass="53135">MLAPLLLIWPISVALTWLVAQGIASRPYDRELGEMARNLGLQAVAAEAPAKGRDRYALAPEAAALLRADASDTVFYQVRGPGGELLSGDKALPQPGADGSVVPWELNFRDDEVGSESVRVAYLWVAPPGTVAGSPAGQRLMLVQLAETLGKRARLTNEIIKGVILPQFVILPLAVLLVWLALARGISPLNELQRRIRSRESSDLSPIDEARVPDEVAPLVRAINDLLARLDKSMSRQKHFLADAAHQLKTPLAGLRTQAELIQREIDAGRSSPDELKRSLQQIARASERAAHTVNQLLTMARAEDAEQALHREPVSLPGIAVDTVRDFVPRAMERRIDLGYEGTEPDASRLRVAGQPVLIGELIRNLVDNALLYTPAGGTVTVRVVEDPFGQVVVLQVEDTGPGIAPGEREKVFQPFYRSLGSGVEGSGLGLAIVREIVQQHEADLSLDDTRVRRAVGGESPDGQGPGARFTIRFPAVANAGIAAPGGSDSAAEV</sequence>
<evidence type="ECO:0000256" key="3">
    <source>
        <dbReference type="ARBA" id="ARBA00012438"/>
    </source>
</evidence>
<dbReference type="PROSITE" id="PS50109">
    <property type="entry name" value="HIS_KIN"/>
    <property type="match status" value="1"/>
</dbReference>
<evidence type="ECO:0000256" key="2">
    <source>
        <dbReference type="ARBA" id="ARBA00004370"/>
    </source>
</evidence>
<accession>A0A2W5FIC5</accession>
<evidence type="ECO:0000256" key="6">
    <source>
        <dbReference type="ARBA" id="ARBA00022692"/>
    </source>
</evidence>
<keyword evidence="8 11" id="KW-1133">Transmembrane helix</keyword>
<feature type="domain" description="HAMP" evidence="13">
    <location>
        <begin position="183"/>
        <end position="235"/>
    </location>
</feature>
<dbReference type="SMART" id="SM00387">
    <property type="entry name" value="HATPase_c"/>
    <property type="match status" value="1"/>
</dbReference>
<dbReference type="Pfam" id="PF08521">
    <property type="entry name" value="2CSK_N"/>
    <property type="match status" value="1"/>
</dbReference>
<dbReference type="Proteomes" id="UP000249633">
    <property type="component" value="Unassembled WGS sequence"/>
</dbReference>
<protein>
    <recommendedName>
        <fullName evidence="3">histidine kinase</fullName>
        <ecNumber evidence="3">2.7.13.3</ecNumber>
    </recommendedName>
</protein>
<keyword evidence="5" id="KW-0808">Transferase</keyword>
<proteinExistence type="predicted"/>
<dbReference type="InterPro" id="IPR005467">
    <property type="entry name" value="His_kinase_dom"/>
</dbReference>
<dbReference type="Gene3D" id="1.10.287.130">
    <property type="match status" value="1"/>
</dbReference>
<keyword evidence="10 11" id="KW-0472">Membrane</keyword>
<dbReference type="Pfam" id="PF02518">
    <property type="entry name" value="HATPase_c"/>
    <property type="match status" value="1"/>
</dbReference>
<evidence type="ECO:0000256" key="1">
    <source>
        <dbReference type="ARBA" id="ARBA00000085"/>
    </source>
</evidence>
<feature type="transmembrane region" description="Helical" evidence="11">
    <location>
        <begin position="159"/>
        <end position="182"/>
    </location>
</feature>
<dbReference type="InterPro" id="IPR036097">
    <property type="entry name" value="HisK_dim/P_sf"/>
</dbReference>
<dbReference type="PANTHER" id="PTHR45436">
    <property type="entry name" value="SENSOR HISTIDINE KINASE YKOH"/>
    <property type="match status" value="1"/>
</dbReference>
<feature type="domain" description="Histidine kinase" evidence="12">
    <location>
        <begin position="243"/>
        <end position="479"/>
    </location>
</feature>
<feature type="transmembrane region" description="Helical" evidence="11">
    <location>
        <begin position="6"/>
        <end position="24"/>
    </location>
</feature>
<evidence type="ECO:0000313" key="14">
    <source>
        <dbReference type="EMBL" id="PZP30742.1"/>
    </source>
</evidence>
<evidence type="ECO:0000256" key="4">
    <source>
        <dbReference type="ARBA" id="ARBA00022553"/>
    </source>
</evidence>
<dbReference type="GO" id="GO:0005886">
    <property type="term" value="C:plasma membrane"/>
    <property type="evidence" value="ECO:0007669"/>
    <property type="project" value="TreeGrafter"/>
</dbReference>
<evidence type="ECO:0000256" key="5">
    <source>
        <dbReference type="ARBA" id="ARBA00022679"/>
    </source>
</evidence>
<evidence type="ECO:0000259" key="13">
    <source>
        <dbReference type="PROSITE" id="PS50885"/>
    </source>
</evidence>
<dbReference type="CDD" id="cd00082">
    <property type="entry name" value="HisKA"/>
    <property type="match status" value="1"/>
</dbReference>
<keyword evidence="9" id="KW-0902">Two-component regulatory system</keyword>
<organism evidence="14 15">
    <name type="scientific">Roseateles depolymerans</name>
    <dbReference type="NCBI Taxonomy" id="76731"/>
    <lineage>
        <taxon>Bacteria</taxon>
        <taxon>Pseudomonadati</taxon>
        <taxon>Pseudomonadota</taxon>
        <taxon>Betaproteobacteria</taxon>
        <taxon>Burkholderiales</taxon>
        <taxon>Sphaerotilaceae</taxon>
        <taxon>Roseateles</taxon>
    </lineage>
</organism>
<comment type="catalytic activity">
    <reaction evidence="1">
        <text>ATP + protein L-histidine = ADP + protein N-phospho-L-histidine.</text>
        <dbReference type="EC" id="2.7.13.3"/>
    </reaction>
</comment>
<dbReference type="SMART" id="SM00304">
    <property type="entry name" value="HAMP"/>
    <property type="match status" value="1"/>
</dbReference>
<keyword evidence="7 14" id="KW-0418">Kinase</keyword>
<dbReference type="CDD" id="cd00075">
    <property type="entry name" value="HATPase"/>
    <property type="match status" value="1"/>
</dbReference>
<evidence type="ECO:0000256" key="10">
    <source>
        <dbReference type="ARBA" id="ARBA00023136"/>
    </source>
</evidence>
<dbReference type="GO" id="GO:0000155">
    <property type="term" value="F:phosphorelay sensor kinase activity"/>
    <property type="evidence" value="ECO:0007669"/>
    <property type="project" value="InterPro"/>
</dbReference>
<dbReference type="Pfam" id="PF00512">
    <property type="entry name" value="HisKA"/>
    <property type="match status" value="1"/>
</dbReference>
<dbReference type="SMART" id="SM00388">
    <property type="entry name" value="HisKA"/>
    <property type="match status" value="1"/>
</dbReference>
<name>A0A2W5FIC5_9BURK</name>
<evidence type="ECO:0000256" key="7">
    <source>
        <dbReference type="ARBA" id="ARBA00022777"/>
    </source>
</evidence>
<evidence type="ECO:0000256" key="11">
    <source>
        <dbReference type="SAM" id="Phobius"/>
    </source>
</evidence>
<dbReference type="SUPFAM" id="SSF55874">
    <property type="entry name" value="ATPase domain of HSP90 chaperone/DNA topoisomerase II/histidine kinase"/>
    <property type="match status" value="1"/>
</dbReference>
<keyword evidence="4" id="KW-0597">Phosphoprotein</keyword>
<dbReference type="InterPro" id="IPR003594">
    <property type="entry name" value="HATPase_dom"/>
</dbReference>
<evidence type="ECO:0000259" key="12">
    <source>
        <dbReference type="PROSITE" id="PS50109"/>
    </source>
</evidence>
<dbReference type="AlphaFoldDB" id="A0A2W5FIC5"/>
<dbReference type="SUPFAM" id="SSF47384">
    <property type="entry name" value="Homodimeric domain of signal transducing histidine kinase"/>
    <property type="match status" value="1"/>
</dbReference>
<dbReference type="PRINTS" id="PR00344">
    <property type="entry name" value="BCTRLSENSOR"/>
</dbReference>
<reference evidence="14 15" key="1">
    <citation type="submission" date="2017-08" db="EMBL/GenBank/DDBJ databases">
        <title>Infants hospitalized years apart are colonized by the same room-sourced microbial strains.</title>
        <authorList>
            <person name="Brooks B."/>
            <person name="Olm M.R."/>
            <person name="Firek B.A."/>
            <person name="Baker R."/>
            <person name="Thomas B.C."/>
            <person name="Morowitz M.J."/>
            <person name="Banfield J.F."/>
        </authorList>
    </citation>
    <scope>NUCLEOTIDE SEQUENCE [LARGE SCALE GENOMIC DNA]</scope>
    <source>
        <strain evidence="14">S2_012_000_R2_81</strain>
    </source>
</reference>
<dbReference type="PROSITE" id="PS50885">
    <property type="entry name" value="HAMP"/>
    <property type="match status" value="1"/>
</dbReference>
<dbReference type="Gene3D" id="3.30.565.10">
    <property type="entry name" value="Histidine kinase-like ATPase, C-terminal domain"/>
    <property type="match status" value="1"/>
</dbReference>
<dbReference type="InterPro" id="IPR050428">
    <property type="entry name" value="TCS_sensor_his_kinase"/>
</dbReference>
<gene>
    <name evidence="14" type="ORF">DI603_14285</name>
</gene>
<dbReference type="EC" id="2.7.13.3" evidence="3"/>
<dbReference type="InterPro" id="IPR003660">
    <property type="entry name" value="HAMP_dom"/>
</dbReference>